<evidence type="ECO:0000313" key="1">
    <source>
        <dbReference type="EMBL" id="EOA32058.1"/>
    </source>
</evidence>
<sequence>RGKCRLCEVFKENRVASTCMQCDSVAVMGTLEKRNSILLAGKAVDHMVLIAGVVQDAEEWFQQQYVQAQERVVSKNRDCRLPRLWLKPKEGTLKCNLNASWVNDSSFYGGAWLVRNNTCEMLFHARDACLSVVNQIAAELQCVV</sequence>
<name>R0I6L7_9BRAS</name>
<evidence type="ECO:0000313" key="2">
    <source>
        <dbReference type="Proteomes" id="UP000029121"/>
    </source>
</evidence>
<feature type="non-terminal residue" evidence="1">
    <location>
        <position position="1"/>
    </location>
</feature>
<keyword evidence="2" id="KW-1185">Reference proteome</keyword>
<protein>
    <submittedName>
        <fullName evidence="1">Uncharacterized protein</fullName>
    </submittedName>
</protein>
<proteinExistence type="predicted"/>
<organism evidence="1 2">
    <name type="scientific">Capsella rubella</name>
    <dbReference type="NCBI Taxonomy" id="81985"/>
    <lineage>
        <taxon>Eukaryota</taxon>
        <taxon>Viridiplantae</taxon>
        <taxon>Streptophyta</taxon>
        <taxon>Embryophyta</taxon>
        <taxon>Tracheophyta</taxon>
        <taxon>Spermatophyta</taxon>
        <taxon>Magnoliopsida</taxon>
        <taxon>eudicotyledons</taxon>
        <taxon>Gunneridae</taxon>
        <taxon>Pentapetalae</taxon>
        <taxon>rosids</taxon>
        <taxon>malvids</taxon>
        <taxon>Brassicales</taxon>
        <taxon>Brassicaceae</taxon>
        <taxon>Camelineae</taxon>
        <taxon>Capsella</taxon>
    </lineage>
</organism>
<dbReference type="AlphaFoldDB" id="R0I6L7"/>
<gene>
    <name evidence="1" type="ORF">CARUB_v10015303mg</name>
</gene>
<dbReference type="Proteomes" id="UP000029121">
    <property type="component" value="Unassembled WGS sequence"/>
</dbReference>
<dbReference type="EMBL" id="KB870807">
    <property type="protein sequence ID" value="EOA32058.1"/>
    <property type="molecule type" value="Genomic_DNA"/>
</dbReference>
<dbReference type="KEGG" id="crb:17890772"/>
<reference evidence="2" key="1">
    <citation type="journal article" date="2013" name="Nat. Genet.">
        <title>The Capsella rubella genome and the genomic consequences of rapid mating system evolution.</title>
        <authorList>
            <person name="Slotte T."/>
            <person name="Hazzouri K.M."/>
            <person name="Agren J.A."/>
            <person name="Koenig D."/>
            <person name="Maumus F."/>
            <person name="Guo Y.L."/>
            <person name="Steige K."/>
            <person name="Platts A.E."/>
            <person name="Escobar J.S."/>
            <person name="Newman L.K."/>
            <person name="Wang W."/>
            <person name="Mandakova T."/>
            <person name="Vello E."/>
            <person name="Smith L.M."/>
            <person name="Henz S.R."/>
            <person name="Steffen J."/>
            <person name="Takuno S."/>
            <person name="Brandvain Y."/>
            <person name="Coop G."/>
            <person name="Andolfatto P."/>
            <person name="Hu T.T."/>
            <person name="Blanchette M."/>
            <person name="Clark R.M."/>
            <person name="Quesneville H."/>
            <person name="Nordborg M."/>
            <person name="Gaut B.S."/>
            <person name="Lysak M.A."/>
            <person name="Jenkins J."/>
            <person name="Grimwood J."/>
            <person name="Chapman J."/>
            <person name="Prochnik S."/>
            <person name="Shu S."/>
            <person name="Rokhsar D."/>
            <person name="Schmutz J."/>
            <person name="Weigel D."/>
            <person name="Wright S.I."/>
        </authorList>
    </citation>
    <scope>NUCLEOTIDE SEQUENCE [LARGE SCALE GENOMIC DNA]</scope>
    <source>
        <strain evidence="2">cv. Monte Gargano</strain>
    </source>
</reference>
<accession>R0I6L7</accession>